<dbReference type="InterPro" id="IPR036185">
    <property type="entry name" value="DNA_heli_DnaB-like_N_sf"/>
</dbReference>
<proteinExistence type="inferred from homology"/>
<keyword evidence="8" id="KW-0238">DNA-binding</keyword>
<comment type="catalytic activity">
    <reaction evidence="11">
        <text>ATP + H2O = ADP + phosphate + H(+)</text>
        <dbReference type="Rhea" id="RHEA:13065"/>
        <dbReference type="ChEBI" id="CHEBI:15377"/>
        <dbReference type="ChEBI" id="CHEBI:15378"/>
        <dbReference type="ChEBI" id="CHEBI:30616"/>
        <dbReference type="ChEBI" id="CHEBI:43474"/>
        <dbReference type="ChEBI" id="CHEBI:456216"/>
        <dbReference type="EC" id="5.6.2.3"/>
    </reaction>
</comment>
<dbReference type="InterPro" id="IPR027417">
    <property type="entry name" value="P-loop_NTPase"/>
</dbReference>
<evidence type="ECO:0000256" key="1">
    <source>
        <dbReference type="ARBA" id="ARBA00008428"/>
    </source>
</evidence>
<dbReference type="AlphaFoldDB" id="A0A9P4DNJ3"/>
<evidence type="ECO:0000256" key="11">
    <source>
        <dbReference type="ARBA" id="ARBA00048954"/>
    </source>
</evidence>
<feature type="domain" description="SF4 helicase" evidence="12">
    <location>
        <begin position="184"/>
        <end position="459"/>
    </location>
</feature>
<dbReference type="InterPro" id="IPR007693">
    <property type="entry name" value="DNA_helicase_DnaB-like_N"/>
</dbReference>
<evidence type="ECO:0000256" key="8">
    <source>
        <dbReference type="ARBA" id="ARBA00023125"/>
    </source>
</evidence>
<sequence length="469" mass="50916">MKRSESIKTYNRPASVEGLPESPELERAVLGALILEPDQLPDVVEIVEISAFHDENNGKIYGAMLSMLERGDKIDLYTLSQRPELKDRDMLRYFSELTSAVGSGVNVLDHARQLADTETRRRLCLFGYELAARAVSDPDGVVDWATSEITAIADRVSRPDDITPLSEVVRATIDDLERRQQARQAGECIGIPTGLQRLDALTGGWRGGQLVVLAGRPGMGKSATMLHFARAAAASGVPVCVYSLEMPAGQLAGRMLVGSSGVDSGAFRTGNVDGAGWTKIEKAGATLSGMPVYLNDSANITMGAIRSQCKAMHRRGRCGMVIIDYLQLLDTTTRNANSTREREIAAASRSAKLLAKELDVPVILLSQLSRKVEERADKTPLLSDLRESGAIEQDADMVLFLDRPAMYGAQTIDTNRYGLISSDGVGIMHVTKNREGATGRIYFRHNKSLTRITDYDSPATDAIGEAGPF</sequence>
<dbReference type="SMART" id="SM00382">
    <property type="entry name" value="AAA"/>
    <property type="match status" value="1"/>
</dbReference>
<dbReference type="EC" id="5.6.2.3" evidence="10"/>
<name>A0A9P4DNJ3_9BACT</name>
<keyword evidence="4" id="KW-0547">Nucleotide-binding</keyword>
<dbReference type="GO" id="GO:0043139">
    <property type="term" value="F:5'-3' DNA helicase activity"/>
    <property type="evidence" value="ECO:0007669"/>
    <property type="project" value="UniProtKB-EC"/>
</dbReference>
<dbReference type="Gene3D" id="3.40.50.300">
    <property type="entry name" value="P-loop containing nucleotide triphosphate hydrolases"/>
    <property type="match status" value="1"/>
</dbReference>
<keyword evidence="9" id="KW-0413">Isomerase</keyword>
<dbReference type="GO" id="GO:1990077">
    <property type="term" value="C:primosome complex"/>
    <property type="evidence" value="ECO:0007669"/>
    <property type="project" value="UniProtKB-KW"/>
</dbReference>
<dbReference type="GO" id="GO:0003677">
    <property type="term" value="F:DNA binding"/>
    <property type="evidence" value="ECO:0007669"/>
    <property type="project" value="UniProtKB-KW"/>
</dbReference>
<dbReference type="SUPFAM" id="SSF52540">
    <property type="entry name" value="P-loop containing nucleoside triphosphate hydrolases"/>
    <property type="match status" value="1"/>
</dbReference>
<gene>
    <name evidence="13" type="ORF">F2S36_09680</name>
</gene>
<protein>
    <recommendedName>
        <fullName evidence="10">DNA 5'-3' helicase</fullName>
        <ecNumber evidence="10">5.6.2.3</ecNumber>
    </recommendedName>
</protein>
<evidence type="ECO:0000256" key="3">
    <source>
        <dbReference type="ARBA" id="ARBA00022705"/>
    </source>
</evidence>
<dbReference type="SUPFAM" id="SSF48024">
    <property type="entry name" value="N-terminal domain of DnaB helicase"/>
    <property type="match status" value="1"/>
</dbReference>
<dbReference type="RefSeq" id="WP_082426835.1">
    <property type="nucleotide sequence ID" value="NZ_JADMQE010000006.1"/>
</dbReference>
<reference evidence="13 14" key="1">
    <citation type="journal article" date="2019" name="Nat. Med.">
        <title>A library of human gut bacterial isolates paired with longitudinal multiomics data enables mechanistic microbiome research.</title>
        <authorList>
            <person name="Poyet M."/>
            <person name="Groussin M."/>
            <person name="Gibbons S.M."/>
            <person name="Avila-Pacheco J."/>
            <person name="Jiang X."/>
            <person name="Kearney S.M."/>
            <person name="Perrotta A.R."/>
            <person name="Berdy B."/>
            <person name="Zhao S."/>
            <person name="Lieberman T.D."/>
            <person name="Swanson P.K."/>
            <person name="Smith M."/>
            <person name="Roesemann S."/>
            <person name="Alexander J.E."/>
            <person name="Rich S.A."/>
            <person name="Livny J."/>
            <person name="Vlamakis H."/>
            <person name="Clish C."/>
            <person name="Bullock K."/>
            <person name="Deik A."/>
            <person name="Scott J."/>
            <person name="Pierce K.A."/>
            <person name="Xavier R.J."/>
            <person name="Alm E.J."/>
        </authorList>
    </citation>
    <scope>NUCLEOTIDE SEQUENCE [LARGE SCALE GENOMIC DNA]</scope>
    <source>
        <strain evidence="13 14">BIOML-A204</strain>
    </source>
</reference>
<evidence type="ECO:0000313" key="14">
    <source>
        <dbReference type="Proteomes" id="UP000323119"/>
    </source>
</evidence>
<evidence type="ECO:0000256" key="5">
    <source>
        <dbReference type="ARBA" id="ARBA00022801"/>
    </source>
</evidence>
<dbReference type="GO" id="GO:0005829">
    <property type="term" value="C:cytosol"/>
    <property type="evidence" value="ECO:0007669"/>
    <property type="project" value="TreeGrafter"/>
</dbReference>
<dbReference type="InterPro" id="IPR016136">
    <property type="entry name" value="DNA_helicase_N/primase_C"/>
</dbReference>
<dbReference type="PANTHER" id="PTHR30153:SF2">
    <property type="entry name" value="REPLICATIVE DNA HELICASE"/>
    <property type="match status" value="1"/>
</dbReference>
<evidence type="ECO:0000256" key="4">
    <source>
        <dbReference type="ARBA" id="ARBA00022741"/>
    </source>
</evidence>
<comment type="caution">
    <text evidence="13">The sequence shown here is derived from an EMBL/GenBank/DDBJ whole genome shotgun (WGS) entry which is preliminary data.</text>
</comment>
<evidence type="ECO:0000259" key="12">
    <source>
        <dbReference type="PROSITE" id="PS51199"/>
    </source>
</evidence>
<dbReference type="GO" id="GO:0006269">
    <property type="term" value="P:DNA replication, synthesis of primer"/>
    <property type="evidence" value="ECO:0007669"/>
    <property type="project" value="UniProtKB-KW"/>
</dbReference>
<dbReference type="Pfam" id="PF03796">
    <property type="entry name" value="DnaB_C"/>
    <property type="match status" value="1"/>
</dbReference>
<evidence type="ECO:0000256" key="6">
    <source>
        <dbReference type="ARBA" id="ARBA00022806"/>
    </source>
</evidence>
<evidence type="ECO:0000256" key="2">
    <source>
        <dbReference type="ARBA" id="ARBA00022515"/>
    </source>
</evidence>
<dbReference type="CDD" id="cd00984">
    <property type="entry name" value="DnaB_C"/>
    <property type="match status" value="1"/>
</dbReference>
<accession>A0A9P4DNJ3</accession>
<evidence type="ECO:0000313" key="13">
    <source>
        <dbReference type="EMBL" id="KAA2560386.1"/>
    </source>
</evidence>
<dbReference type="PROSITE" id="PS51199">
    <property type="entry name" value="SF4_HELICASE"/>
    <property type="match status" value="1"/>
</dbReference>
<dbReference type="Pfam" id="PF00772">
    <property type="entry name" value="DnaB"/>
    <property type="match status" value="1"/>
</dbReference>
<comment type="similarity">
    <text evidence="1">Belongs to the helicase family. DnaB subfamily.</text>
</comment>
<dbReference type="InterPro" id="IPR003593">
    <property type="entry name" value="AAA+_ATPase"/>
</dbReference>
<keyword evidence="6 13" id="KW-0347">Helicase</keyword>
<dbReference type="InterPro" id="IPR007694">
    <property type="entry name" value="DNA_helicase_DnaB-like_C"/>
</dbReference>
<dbReference type="GO" id="GO:0005524">
    <property type="term" value="F:ATP binding"/>
    <property type="evidence" value="ECO:0007669"/>
    <property type="project" value="UniProtKB-KW"/>
</dbReference>
<evidence type="ECO:0000256" key="10">
    <source>
        <dbReference type="ARBA" id="ARBA00044969"/>
    </source>
</evidence>
<keyword evidence="7" id="KW-0067">ATP-binding</keyword>
<dbReference type="EMBL" id="VVUY01000007">
    <property type="protein sequence ID" value="KAA2560386.1"/>
    <property type="molecule type" value="Genomic_DNA"/>
</dbReference>
<keyword evidence="3" id="KW-0235">DNA replication</keyword>
<dbReference type="PANTHER" id="PTHR30153">
    <property type="entry name" value="REPLICATIVE DNA HELICASE DNAB"/>
    <property type="match status" value="1"/>
</dbReference>
<dbReference type="GO" id="GO:0016787">
    <property type="term" value="F:hydrolase activity"/>
    <property type="evidence" value="ECO:0007669"/>
    <property type="project" value="UniProtKB-KW"/>
</dbReference>
<keyword evidence="5" id="KW-0378">Hydrolase</keyword>
<keyword evidence="2" id="KW-0639">Primosome</keyword>
<evidence type="ECO:0000256" key="7">
    <source>
        <dbReference type="ARBA" id="ARBA00022840"/>
    </source>
</evidence>
<dbReference type="Proteomes" id="UP000323119">
    <property type="component" value="Unassembled WGS sequence"/>
</dbReference>
<organism evidence="13 14">
    <name type="scientific">Alistipes onderdonkii</name>
    <dbReference type="NCBI Taxonomy" id="328813"/>
    <lineage>
        <taxon>Bacteria</taxon>
        <taxon>Pseudomonadati</taxon>
        <taxon>Bacteroidota</taxon>
        <taxon>Bacteroidia</taxon>
        <taxon>Bacteroidales</taxon>
        <taxon>Rikenellaceae</taxon>
        <taxon>Alistipes</taxon>
    </lineage>
</organism>
<evidence type="ECO:0000256" key="9">
    <source>
        <dbReference type="ARBA" id="ARBA00023235"/>
    </source>
</evidence>
<dbReference type="Gene3D" id="1.10.860.10">
    <property type="entry name" value="DNAb Helicase, Chain A"/>
    <property type="match status" value="1"/>
</dbReference>